<dbReference type="InterPro" id="IPR018319">
    <property type="entry name" value="SelA-like"/>
</dbReference>
<dbReference type="STRING" id="1121387.GCA_000429885_01543"/>
<comment type="function">
    <text evidence="8">Converts seryl-tRNA(Sec) to selenocysteinyl-tRNA(Sec) required for selenoprotein biosynthesis.</text>
</comment>
<evidence type="ECO:0000259" key="10">
    <source>
        <dbReference type="Pfam" id="PF12390"/>
    </source>
</evidence>
<dbReference type="PANTHER" id="PTHR32328:SF0">
    <property type="entry name" value="L-SERYL-TRNA(SEC) SELENIUM TRANSFERASE"/>
    <property type="match status" value="1"/>
</dbReference>
<keyword evidence="4 8" id="KW-0663">Pyridoxal phosphate</keyword>
<keyword evidence="2 8" id="KW-0963">Cytoplasm</keyword>
<dbReference type="HAMAP" id="MF_00423">
    <property type="entry name" value="SelA"/>
    <property type="match status" value="1"/>
</dbReference>
<dbReference type="Gene3D" id="3.40.640.10">
    <property type="entry name" value="Type I PLP-dependent aspartate aminotransferase-like (Major domain)"/>
    <property type="match status" value="1"/>
</dbReference>
<dbReference type="GO" id="GO:0001514">
    <property type="term" value="P:selenocysteine incorporation"/>
    <property type="evidence" value="ECO:0007669"/>
    <property type="project" value="UniProtKB-UniRule"/>
</dbReference>
<dbReference type="InterPro" id="IPR004534">
    <property type="entry name" value="SelA_trans"/>
</dbReference>
<evidence type="ECO:0000313" key="12">
    <source>
        <dbReference type="Proteomes" id="UP000242637"/>
    </source>
</evidence>
<dbReference type="EC" id="2.9.1.1" evidence="8"/>
<dbReference type="UniPathway" id="UPA00906">
    <property type="reaction ID" value="UER00896"/>
</dbReference>
<dbReference type="InterPro" id="IPR015421">
    <property type="entry name" value="PyrdxlP-dep_Trfase_major"/>
</dbReference>
<comment type="pathway">
    <text evidence="8">Aminoacyl-tRNA biosynthesis; selenocysteinyl-tRNA(Sec) biosynthesis; selenocysteinyl-tRNA(Sec) from L-seryl-tRNA(Sec) (bacterial route): step 1/1.</text>
</comment>
<dbReference type="KEGG" id="dco:SAMEA4475696_0171"/>
<dbReference type="Pfam" id="PF03841">
    <property type="entry name" value="SelA"/>
    <property type="match status" value="1"/>
</dbReference>
<comment type="cofactor">
    <cofactor evidence="1 8 9">
        <name>pyridoxal 5'-phosphate</name>
        <dbReference type="ChEBI" id="CHEBI:597326"/>
    </cofactor>
</comment>
<evidence type="ECO:0000256" key="9">
    <source>
        <dbReference type="PIRSR" id="PIRSR618319-50"/>
    </source>
</evidence>
<comment type="catalytic activity">
    <reaction evidence="8">
        <text>L-seryl-tRNA(Sec) + selenophosphate + H(+) = L-selenocysteinyl-tRNA(Sec) + phosphate</text>
        <dbReference type="Rhea" id="RHEA:22728"/>
        <dbReference type="Rhea" id="RHEA-COMP:9742"/>
        <dbReference type="Rhea" id="RHEA-COMP:9743"/>
        <dbReference type="ChEBI" id="CHEBI:15378"/>
        <dbReference type="ChEBI" id="CHEBI:16144"/>
        <dbReference type="ChEBI" id="CHEBI:43474"/>
        <dbReference type="ChEBI" id="CHEBI:78533"/>
        <dbReference type="ChEBI" id="CHEBI:78573"/>
        <dbReference type="EC" id="2.9.1.1"/>
    </reaction>
</comment>
<organism evidence="11 12">
    <name type="scientific">Dermatophilus congolensis</name>
    <dbReference type="NCBI Taxonomy" id="1863"/>
    <lineage>
        <taxon>Bacteria</taxon>
        <taxon>Bacillati</taxon>
        <taxon>Actinomycetota</taxon>
        <taxon>Actinomycetes</taxon>
        <taxon>Micrococcales</taxon>
        <taxon>Dermatophilaceae</taxon>
        <taxon>Dermatophilus</taxon>
    </lineage>
</organism>
<dbReference type="Proteomes" id="UP000242637">
    <property type="component" value="Chromosome 1"/>
</dbReference>
<evidence type="ECO:0000256" key="8">
    <source>
        <dbReference type="HAMAP-Rule" id="MF_00423"/>
    </source>
</evidence>
<keyword evidence="6 8" id="KW-0711">Selenium</keyword>
<dbReference type="EMBL" id="LT906453">
    <property type="protein sequence ID" value="SNV17283.1"/>
    <property type="molecule type" value="Genomic_DNA"/>
</dbReference>
<dbReference type="GO" id="GO:0004125">
    <property type="term" value="F:L-seryl-tRNA(Sec) selenium transferase activity"/>
    <property type="evidence" value="ECO:0007669"/>
    <property type="project" value="UniProtKB-UniRule"/>
</dbReference>
<dbReference type="GO" id="GO:0005737">
    <property type="term" value="C:cytoplasm"/>
    <property type="evidence" value="ECO:0007669"/>
    <property type="project" value="UniProtKB-SubCell"/>
</dbReference>
<keyword evidence="5 8" id="KW-0648">Protein biosynthesis</keyword>
<evidence type="ECO:0000256" key="5">
    <source>
        <dbReference type="ARBA" id="ARBA00022917"/>
    </source>
</evidence>
<dbReference type="Gene3D" id="3.90.1150.180">
    <property type="match status" value="1"/>
</dbReference>
<comment type="subcellular location">
    <subcellularLocation>
        <location evidence="8">Cytoplasm</location>
    </subcellularLocation>
</comment>
<evidence type="ECO:0000256" key="2">
    <source>
        <dbReference type="ARBA" id="ARBA00022490"/>
    </source>
</evidence>
<keyword evidence="12" id="KW-1185">Reference proteome</keyword>
<keyword evidence="3 8" id="KW-0808">Transferase</keyword>
<dbReference type="InterPro" id="IPR015424">
    <property type="entry name" value="PyrdxlP-dep_Trfase"/>
</dbReference>
<sequence>MSDPRRRIPRTDAAMAAPELAQALTTHDHATVKAAINRAQHAARTGHITPEEVIPTAANDLPPLCSLTPILNATGIIIHTNIGRAPLSAAAQHALTIAAGTTNLEMSLHTGRRSRRGTGAENAILNALDPDITTGISVLLLNNGAAALSLATTALTTPTTPDIIISRGEMVEIGAGFRLTDLITATGAHLSEIGTTNRTHPSDYSQAITPTTGCILKIHPSNFRINGFTSTVPTATIADLITTTSPTRHIPLIVDVGSGLLRHDPTLPEEPDLSTAIRDGADLALASGDKLLGGPQAGILIGRTDLINQLRKHPLARAFRIDKLALAALEATLRGPEPPVTRARKLTPTDLHKRTTTIATTIGGDTITTTAHIGGGGAPEHPIPSLAIALPTPPHHTPESLAHALRTGTPAILARINDNRVLIDLRCIDPTNDTTLTHAIHTALTHPAPHETEPHT</sequence>
<evidence type="ECO:0000256" key="6">
    <source>
        <dbReference type="ARBA" id="ARBA00023266"/>
    </source>
</evidence>
<evidence type="ECO:0000256" key="1">
    <source>
        <dbReference type="ARBA" id="ARBA00001933"/>
    </source>
</evidence>
<dbReference type="InterPro" id="IPR025862">
    <property type="entry name" value="SelA_trans_N_dom"/>
</dbReference>
<accession>A0A239V726</accession>
<dbReference type="Pfam" id="PF12390">
    <property type="entry name" value="Se-cys_synth_N"/>
    <property type="match status" value="1"/>
</dbReference>
<dbReference type="SUPFAM" id="SSF53383">
    <property type="entry name" value="PLP-dependent transferases"/>
    <property type="match status" value="1"/>
</dbReference>
<evidence type="ECO:0000256" key="7">
    <source>
        <dbReference type="ARBA" id="ARBA00044507"/>
    </source>
</evidence>
<dbReference type="AlphaFoldDB" id="A0A239V726"/>
<feature type="domain" description="L-seryl-tRNA selenium transferase N-terminal" evidence="10">
    <location>
        <begin position="5"/>
        <end position="44"/>
    </location>
</feature>
<evidence type="ECO:0000256" key="4">
    <source>
        <dbReference type="ARBA" id="ARBA00022898"/>
    </source>
</evidence>
<dbReference type="GO" id="GO:0001717">
    <property type="term" value="P:conversion of seryl-tRNAsec to selenocys-tRNAsec"/>
    <property type="evidence" value="ECO:0007669"/>
    <property type="project" value="UniProtKB-UniRule"/>
</dbReference>
<dbReference type="PANTHER" id="PTHR32328">
    <property type="entry name" value="L-SERYL-TRNA(SEC) SELENIUM TRANSFERASE"/>
    <property type="match status" value="1"/>
</dbReference>
<comment type="similarity">
    <text evidence="7 8">Belongs to the SelA family.</text>
</comment>
<proteinExistence type="inferred from homology"/>
<dbReference type="RefSeq" id="WP_034401242.1">
    <property type="nucleotide sequence ID" value="NZ_LT906453.1"/>
</dbReference>
<dbReference type="GeneID" id="63458478"/>
<evidence type="ECO:0000313" key="11">
    <source>
        <dbReference type="EMBL" id="SNV17283.1"/>
    </source>
</evidence>
<dbReference type="NCBIfam" id="TIGR00474">
    <property type="entry name" value="selA"/>
    <property type="match status" value="1"/>
</dbReference>
<evidence type="ECO:0000256" key="3">
    <source>
        <dbReference type="ARBA" id="ARBA00022679"/>
    </source>
</evidence>
<name>A0A239V726_9MICO</name>
<reference evidence="11 12" key="1">
    <citation type="submission" date="2017-06" db="EMBL/GenBank/DDBJ databases">
        <authorList>
            <consortium name="Pathogen Informatics"/>
        </authorList>
    </citation>
    <scope>NUCLEOTIDE SEQUENCE [LARGE SCALE GENOMIC DNA]</scope>
    <source>
        <strain evidence="11 12">NCTC13039</strain>
    </source>
</reference>
<gene>
    <name evidence="8 11" type="primary">selA</name>
    <name evidence="11" type="ORF">SAMEA4475696_00171</name>
</gene>
<feature type="modified residue" description="N6-(pyridoxal phosphate)lysine" evidence="8 9">
    <location>
        <position position="290"/>
    </location>
</feature>
<protein>
    <recommendedName>
        <fullName evidence="8">L-seryl-tRNA(Sec) selenium transferase</fullName>
        <ecNumber evidence="8">2.9.1.1</ecNumber>
    </recommendedName>
    <alternativeName>
        <fullName evidence="8">Selenocysteine synthase</fullName>
        <shortName evidence="8">Sec synthase</shortName>
    </alternativeName>
    <alternativeName>
        <fullName evidence="8">Selenocysteinyl-tRNA(Sec) synthase</fullName>
    </alternativeName>
</protein>